<dbReference type="KEGG" id="tper:IWA51_08990"/>
<dbReference type="AlphaFoldDB" id="A0A7T3V4E9"/>
<dbReference type="Proteomes" id="UP000595224">
    <property type="component" value="Chromosome"/>
</dbReference>
<accession>A0A7T3V4E9</accession>
<evidence type="ECO:0000256" key="1">
    <source>
        <dbReference type="SAM" id="SignalP"/>
    </source>
</evidence>
<proteinExistence type="predicted"/>
<organism evidence="2 3">
    <name type="scientific">Treponema peruense</name>
    <dbReference type="NCBI Taxonomy" id="2787628"/>
    <lineage>
        <taxon>Bacteria</taxon>
        <taxon>Pseudomonadati</taxon>
        <taxon>Spirochaetota</taxon>
        <taxon>Spirochaetia</taxon>
        <taxon>Spirochaetales</taxon>
        <taxon>Treponemataceae</taxon>
        <taxon>Treponema</taxon>
    </lineage>
</organism>
<dbReference type="EMBL" id="CP064936">
    <property type="protein sequence ID" value="QQA00403.1"/>
    <property type="molecule type" value="Genomic_DNA"/>
</dbReference>
<gene>
    <name evidence="2" type="ORF">IWA51_08990</name>
</gene>
<keyword evidence="1" id="KW-0732">Signal</keyword>
<name>A0A7T3V4E9_9SPIR</name>
<sequence>MNCEIRKKTAACIFAAFCFSAFCQNNSAVSEDEQIILPEVTTTVSGDSLSAGKDALPDFSKIIPAAPSGKDVLPKLPGLVAVTAEEEPVADLGEDSVRSVYAQGLIGCGFPGYFKGDFSIYKSSGDEPFMLKFLHESENGYGLNSAGDGYFDANTALFGEKTLSFDKITLDLNAGYETLTYGLQGKSPFFYDLNQRFFSTDNKFAWKIGHGFGLDFKLSGSFYSRYAGVPDIEIATEKLPVRSESADVFYLNPGARFFWQGKYFSAGLSAAYDFESAFGESNYSSQSVNRGVFILDADWKNSFLSAGAGGGVVVGTSIGENSVVPVFDISFGAKWMTALSKRPLELSLAGGIKSSHSTYAQSEREYAYSAADSLDSETTDWFADFKAAVPVSSVLNLDLLAQFKKTAFGNGAREADYSSESEWGLYSFEKNERTLFTTEVSLSYVWKTFNFSAGWNSHWMHVPSNEYANSVKADISFQSQNGIWGFSAALEEFLGEGSDVVPVIGGTVFYKIHDSIRLTAELDDLVKLFAGDDRTYFGNKYIKNSGSANISVRFFF</sequence>
<evidence type="ECO:0000313" key="3">
    <source>
        <dbReference type="Proteomes" id="UP000595224"/>
    </source>
</evidence>
<feature type="signal peptide" evidence="1">
    <location>
        <begin position="1"/>
        <end position="23"/>
    </location>
</feature>
<protein>
    <submittedName>
        <fullName evidence="2">Uncharacterized protein</fullName>
    </submittedName>
</protein>
<dbReference type="RefSeq" id="WP_198442160.1">
    <property type="nucleotide sequence ID" value="NZ_CBCSHE010000001.1"/>
</dbReference>
<feature type="chain" id="PRO_5032914908" evidence="1">
    <location>
        <begin position="24"/>
        <end position="556"/>
    </location>
</feature>
<reference evidence="2 3" key="1">
    <citation type="submission" date="2020-11" db="EMBL/GenBank/DDBJ databases">
        <title>Treponema Peruensis nv. sp., first commensal Treponema isolated from human feces.</title>
        <authorList>
            <person name="Belkhou C."/>
            <person name="Raes J."/>
        </authorList>
    </citation>
    <scope>NUCLEOTIDE SEQUENCE [LARGE SCALE GENOMIC DNA]</scope>
    <source>
        <strain evidence="2 3">RCC2812</strain>
    </source>
</reference>
<evidence type="ECO:0000313" key="2">
    <source>
        <dbReference type="EMBL" id="QQA00403.1"/>
    </source>
</evidence>
<keyword evidence="3" id="KW-1185">Reference proteome</keyword>